<dbReference type="AlphaFoldDB" id="A0A4P9XZX2"/>
<keyword evidence="3" id="KW-1185">Reference proteome</keyword>
<evidence type="ECO:0000256" key="1">
    <source>
        <dbReference type="SAM" id="MobiDB-lite"/>
    </source>
</evidence>
<protein>
    <submittedName>
        <fullName evidence="2">Uncharacterized protein</fullName>
    </submittedName>
</protein>
<feature type="compositionally biased region" description="Polar residues" evidence="1">
    <location>
        <begin position="77"/>
        <end position="90"/>
    </location>
</feature>
<sequence>MSSLASFEDPEAIGSLEITRELQHSSPASMNEPGPVTPKEDSGHVGNTTQESHPSPSTADKRDVPLPGKVVPPRSKILQNVNESSPQDIPTLQEDTDTLGTLLTILDGELERVSLYYDTTERSMQKTLSLLSHYLEEKEGKLDLSSLPTLQTDRREIRR</sequence>
<feature type="non-terminal residue" evidence="2">
    <location>
        <position position="159"/>
    </location>
</feature>
<accession>A0A4P9XZX2</accession>
<name>A0A4P9XZX2_9FUNG</name>
<proteinExistence type="predicted"/>
<organism evidence="2 3">
    <name type="scientific">Piptocephalis cylindrospora</name>
    <dbReference type="NCBI Taxonomy" id="1907219"/>
    <lineage>
        <taxon>Eukaryota</taxon>
        <taxon>Fungi</taxon>
        <taxon>Fungi incertae sedis</taxon>
        <taxon>Zoopagomycota</taxon>
        <taxon>Zoopagomycotina</taxon>
        <taxon>Zoopagomycetes</taxon>
        <taxon>Zoopagales</taxon>
        <taxon>Piptocephalidaceae</taxon>
        <taxon>Piptocephalis</taxon>
    </lineage>
</organism>
<evidence type="ECO:0000313" key="3">
    <source>
        <dbReference type="Proteomes" id="UP000267251"/>
    </source>
</evidence>
<reference evidence="3" key="1">
    <citation type="journal article" date="2018" name="Nat. Microbiol.">
        <title>Leveraging single-cell genomics to expand the fungal tree of life.</title>
        <authorList>
            <person name="Ahrendt S.R."/>
            <person name="Quandt C.A."/>
            <person name="Ciobanu D."/>
            <person name="Clum A."/>
            <person name="Salamov A."/>
            <person name="Andreopoulos B."/>
            <person name="Cheng J.F."/>
            <person name="Woyke T."/>
            <person name="Pelin A."/>
            <person name="Henrissat B."/>
            <person name="Reynolds N.K."/>
            <person name="Benny G.L."/>
            <person name="Smith M.E."/>
            <person name="James T.Y."/>
            <person name="Grigoriev I.V."/>
        </authorList>
    </citation>
    <scope>NUCLEOTIDE SEQUENCE [LARGE SCALE GENOMIC DNA]</scope>
</reference>
<gene>
    <name evidence="2" type="ORF">BJ684DRAFT_17482</name>
</gene>
<dbReference type="EMBL" id="KZ988541">
    <property type="protein sequence ID" value="RKP11987.1"/>
    <property type="molecule type" value="Genomic_DNA"/>
</dbReference>
<dbReference type="Proteomes" id="UP000267251">
    <property type="component" value="Unassembled WGS sequence"/>
</dbReference>
<feature type="region of interest" description="Disordered" evidence="1">
    <location>
        <begin position="1"/>
        <end position="94"/>
    </location>
</feature>
<feature type="compositionally biased region" description="Polar residues" evidence="1">
    <location>
        <begin position="45"/>
        <end position="58"/>
    </location>
</feature>
<evidence type="ECO:0000313" key="2">
    <source>
        <dbReference type="EMBL" id="RKP11987.1"/>
    </source>
</evidence>